<feature type="compositionally biased region" description="Polar residues" evidence="1">
    <location>
        <begin position="123"/>
        <end position="138"/>
    </location>
</feature>
<feature type="region of interest" description="Disordered" evidence="1">
    <location>
        <begin position="1"/>
        <end position="26"/>
    </location>
</feature>
<evidence type="ECO:0000256" key="1">
    <source>
        <dbReference type="SAM" id="MobiDB-lite"/>
    </source>
</evidence>
<dbReference type="EMBL" id="KV425606">
    <property type="protein sequence ID" value="KZT21457.1"/>
    <property type="molecule type" value="Genomic_DNA"/>
</dbReference>
<evidence type="ECO:0000313" key="2">
    <source>
        <dbReference type="EMBL" id="KZT21457.1"/>
    </source>
</evidence>
<proteinExistence type="predicted"/>
<reference evidence="2 3" key="1">
    <citation type="journal article" date="2016" name="Mol. Biol. Evol.">
        <title>Comparative Genomics of Early-Diverging Mushroom-Forming Fungi Provides Insights into the Origins of Lignocellulose Decay Capabilities.</title>
        <authorList>
            <person name="Nagy L.G."/>
            <person name="Riley R."/>
            <person name="Tritt A."/>
            <person name="Adam C."/>
            <person name="Daum C."/>
            <person name="Floudas D."/>
            <person name="Sun H."/>
            <person name="Yadav J.S."/>
            <person name="Pangilinan J."/>
            <person name="Larsson K.H."/>
            <person name="Matsuura K."/>
            <person name="Barry K."/>
            <person name="Labutti K."/>
            <person name="Kuo R."/>
            <person name="Ohm R.A."/>
            <person name="Bhattacharya S.S."/>
            <person name="Shirouzu T."/>
            <person name="Yoshinaga Y."/>
            <person name="Martin F.M."/>
            <person name="Grigoriev I.V."/>
            <person name="Hibbett D.S."/>
        </authorList>
    </citation>
    <scope>NUCLEOTIDE SEQUENCE [LARGE SCALE GENOMIC DNA]</scope>
    <source>
        <strain evidence="2 3">HHB14362 ss-1</strain>
    </source>
</reference>
<feature type="region of interest" description="Disordered" evidence="1">
    <location>
        <begin position="49"/>
        <end position="78"/>
    </location>
</feature>
<gene>
    <name evidence="2" type="ORF">NEOLEDRAFT_1244547</name>
</gene>
<evidence type="ECO:0000313" key="3">
    <source>
        <dbReference type="Proteomes" id="UP000076761"/>
    </source>
</evidence>
<feature type="compositionally biased region" description="Polar residues" evidence="1">
    <location>
        <begin position="49"/>
        <end position="59"/>
    </location>
</feature>
<feature type="region of interest" description="Disordered" evidence="1">
    <location>
        <begin position="123"/>
        <end position="181"/>
    </location>
</feature>
<name>A0A165PT20_9AGAM</name>
<dbReference type="AlphaFoldDB" id="A0A165PT20"/>
<sequence>MTSGAVTRPSRPPLSTSPNAFGAESPPAITNTVTMHASALEWTHSPLTTVPSTVRSTGCQRPIPRPHRQSPIHSILDNPPHAREQVNAFPTRWHVHSTDALCTVLTSTRAAYCLADTNGLNRNIPPDTSQNTTMTTRHPTLPRRNHCNTRKDNGRHCKTPSPASTLDVSRIPPPTLSTHRTSNLATRNTRDDDFAPRSTVRVRYVDVVNRATRAVSLSSHDPTTVQHLRAALPTSSTSTHNALPFSLTRTPATPGRNAQNATVSRANAGHPTRYPRQHRGLASTLPGVCARVRRHPFATIYDYPDQPASVSIYASTGTLVRTAVDITSRGPAVSTAVGSRRRLSCPLRTTTYVVSFRERAGGYTERLPRLIAIHRERAIVAATSRCQVSIATLGST</sequence>
<accession>A0A165PT20</accession>
<feature type="compositionally biased region" description="Low complexity" evidence="1">
    <location>
        <begin position="7"/>
        <end position="18"/>
    </location>
</feature>
<organism evidence="2 3">
    <name type="scientific">Neolentinus lepideus HHB14362 ss-1</name>
    <dbReference type="NCBI Taxonomy" id="1314782"/>
    <lineage>
        <taxon>Eukaryota</taxon>
        <taxon>Fungi</taxon>
        <taxon>Dikarya</taxon>
        <taxon>Basidiomycota</taxon>
        <taxon>Agaricomycotina</taxon>
        <taxon>Agaricomycetes</taxon>
        <taxon>Gloeophyllales</taxon>
        <taxon>Gloeophyllaceae</taxon>
        <taxon>Neolentinus</taxon>
    </lineage>
</organism>
<dbReference type="Proteomes" id="UP000076761">
    <property type="component" value="Unassembled WGS sequence"/>
</dbReference>
<keyword evidence="3" id="KW-1185">Reference proteome</keyword>
<protein>
    <submittedName>
        <fullName evidence="2">Uncharacterized protein</fullName>
    </submittedName>
</protein>
<dbReference type="InParanoid" id="A0A165PT20"/>